<dbReference type="EMBL" id="SNSC02000020">
    <property type="protein sequence ID" value="TID15537.1"/>
    <property type="molecule type" value="Genomic_DNA"/>
</dbReference>
<proteinExistence type="predicted"/>
<comment type="caution">
    <text evidence="2">The sequence shown here is derived from an EMBL/GenBank/DDBJ whole genome shotgun (WGS) entry which is preliminary data.</text>
</comment>
<dbReference type="Proteomes" id="UP000298493">
    <property type="component" value="Unassembled WGS sequence"/>
</dbReference>
<accession>A0A4Z1NR41</accession>
<name>A0A4Z1NR41_9PEZI</name>
<organism evidence="2 3">
    <name type="scientific">Venturia nashicola</name>
    <dbReference type="NCBI Taxonomy" id="86259"/>
    <lineage>
        <taxon>Eukaryota</taxon>
        <taxon>Fungi</taxon>
        <taxon>Dikarya</taxon>
        <taxon>Ascomycota</taxon>
        <taxon>Pezizomycotina</taxon>
        <taxon>Dothideomycetes</taxon>
        <taxon>Pleosporomycetidae</taxon>
        <taxon>Venturiales</taxon>
        <taxon>Venturiaceae</taxon>
        <taxon>Venturia</taxon>
    </lineage>
</organism>
<dbReference type="AlphaFoldDB" id="A0A4Z1NR41"/>
<sequence length="137" mass="14667">MFRRSEDSATSPSPAPASTPSTKSARTTARPLLMNTPSSSGNVSERTRQAKSSKKSVRPAISSAPPSYETAVATKEERVDGGGMMQASVMTGVGMAALYCAKMAWEIYSSSPGEARDEEESEEEEKEERKTLGWLGV</sequence>
<evidence type="ECO:0000313" key="2">
    <source>
        <dbReference type="EMBL" id="TID15537.1"/>
    </source>
</evidence>
<evidence type="ECO:0000256" key="1">
    <source>
        <dbReference type="SAM" id="MobiDB-lite"/>
    </source>
</evidence>
<evidence type="ECO:0000313" key="3">
    <source>
        <dbReference type="Proteomes" id="UP000298493"/>
    </source>
</evidence>
<gene>
    <name evidence="2" type="ORF">E6O75_ATG07865</name>
</gene>
<reference evidence="2 3" key="1">
    <citation type="submission" date="2019-04" db="EMBL/GenBank/DDBJ databases">
        <title>High contiguity whole genome sequence and gene annotation resource for two Venturia nashicola isolates.</title>
        <authorList>
            <person name="Prokchorchik M."/>
            <person name="Won K."/>
            <person name="Lee Y."/>
            <person name="Choi E.D."/>
            <person name="Segonzac C."/>
            <person name="Sohn K.H."/>
        </authorList>
    </citation>
    <scope>NUCLEOTIDE SEQUENCE [LARGE SCALE GENOMIC DNA]</scope>
    <source>
        <strain evidence="2 3">PRI2</strain>
    </source>
</reference>
<dbReference type="OrthoDB" id="10499013at2759"/>
<feature type="compositionally biased region" description="Low complexity" evidence="1">
    <location>
        <begin position="8"/>
        <end position="29"/>
    </location>
</feature>
<keyword evidence="3" id="KW-1185">Reference proteome</keyword>
<feature type="compositionally biased region" description="Acidic residues" evidence="1">
    <location>
        <begin position="116"/>
        <end position="126"/>
    </location>
</feature>
<feature type="region of interest" description="Disordered" evidence="1">
    <location>
        <begin position="1"/>
        <end position="72"/>
    </location>
</feature>
<protein>
    <submittedName>
        <fullName evidence="2">Uncharacterized protein</fullName>
    </submittedName>
</protein>
<feature type="region of interest" description="Disordered" evidence="1">
    <location>
        <begin position="110"/>
        <end position="137"/>
    </location>
</feature>
<feature type="compositionally biased region" description="Polar residues" evidence="1">
    <location>
        <begin position="35"/>
        <end position="44"/>
    </location>
</feature>